<dbReference type="Pfam" id="PF01189">
    <property type="entry name" value="Methyltr_RsmB-F"/>
    <property type="match status" value="1"/>
</dbReference>
<organism evidence="14 15">
    <name type="scientific">Thermoanaerobacterium thermosaccharolyticum</name>
    <name type="common">Clostridium thermosaccharolyticum</name>
    <dbReference type="NCBI Taxonomy" id="1517"/>
    <lineage>
        <taxon>Bacteria</taxon>
        <taxon>Bacillati</taxon>
        <taxon>Bacillota</taxon>
        <taxon>Clostridia</taxon>
        <taxon>Thermoanaerobacterales</taxon>
        <taxon>Thermoanaerobacteraceae</taxon>
        <taxon>Thermoanaerobacterium</taxon>
    </lineage>
</organism>
<dbReference type="RefSeq" id="WP_094397965.1">
    <property type="nucleotide sequence ID" value="NZ_CP016893.1"/>
</dbReference>
<evidence type="ECO:0000256" key="1">
    <source>
        <dbReference type="ARBA" id="ARBA00002724"/>
    </source>
</evidence>
<comment type="function">
    <text evidence="1">Specifically methylates the cytosine at position 967 (m5C967) of 16S rRNA.</text>
</comment>
<dbReference type="InterPro" id="IPR023267">
    <property type="entry name" value="RCMT"/>
</dbReference>
<evidence type="ECO:0000256" key="4">
    <source>
        <dbReference type="ARBA" id="ARBA00022490"/>
    </source>
</evidence>
<evidence type="ECO:0000256" key="9">
    <source>
        <dbReference type="ARBA" id="ARBA00022884"/>
    </source>
</evidence>
<dbReference type="InterPro" id="IPR035926">
    <property type="entry name" value="NusB-like_sf"/>
</dbReference>
<dbReference type="GO" id="GO:0006355">
    <property type="term" value="P:regulation of DNA-templated transcription"/>
    <property type="evidence" value="ECO:0007669"/>
    <property type="project" value="InterPro"/>
</dbReference>
<dbReference type="InterPro" id="IPR054728">
    <property type="entry name" value="RsmB-like_ferredoxin"/>
</dbReference>
<evidence type="ECO:0000313" key="15">
    <source>
        <dbReference type="Proteomes" id="UP000214975"/>
    </source>
</evidence>
<comment type="subcellular location">
    <subcellularLocation>
        <location evidence="2">Cytoplasm</location>
    </subcellularLocation>
</comment>
<feature type="binding site" evidence="13">
    <location>
        <begin position="259"/>
        <end position="265"/>
    </location>
    <ligand>
        <name>S-adenosyl-L-methionine</name>
        <dbReference type="ChEBI" id="CHEBI:59789"/>
    </ligand>
</feature>
<evidence type="ECO:0000256" key="8">
    <source>
        <dbReference type="ARBA" id="ARBA00022691"/>
    </source>
</evidence>
<evidence type="ECO:0000256" key="11">
    <source>
        <dbReference type="ARBA" id="ARBA00031088"/>
    </source>
</evidence>
<keyword evidence="8 13" id="KW-0949">S-adenosyl-L-methionine</keyword>
<dbReference type="Pfam" id="PF22458">
    <property type="entry name" value="RsmF-B_ferredox"/>
    <property type="match status" value="1"/>
</dbReference>
<dbReference type="FunFam" id="3.40.50.150:FF:000022">
    <property type="entry name" value="Ribosomal RNA small subunit methyltransferase B"/>
    <property type="match status" value="1"/>
</dbReference>
<feature type="binding site" evidence="13">
    <location>
        <position position="310"/>
    </location>
    <ligand>
        <name>S-adenosyl-L-methionine</name>
        <dbReference type="ChEBI" id="CHEBI:59789"/>
    </ligand>
</feature>
<sequence length="447" mass="51672">MNQRNIAFKILYEILVKKGYSNIVLNKYLNNDEIEDVEKSFIKEIVFGTIERKYTLDRIIDYCSTKDIKKIDNKVLIILEMGLFQLMYMDKVPDYAAINESVNLTKEHVGKYASKFVNAVLRSYLRNSMKIKFLQPNENLIEYLSFKYSFPEWIVKRLLNNYDRDATESILESLNGKPEISIRLNTLKIDGKNFEKKLNDRGLKYKKGMYNNDAYYIDLKNITNDEIYKDGLIQVQDEGAMIISKVLSPKPGDMVIDVCSAPGGKTTHLSQLMNNKGKIVAFDVYEHKIDLIKRNCRRLGVDNVDAFVFDSTKVNSEYIDKADKVLADVPCSGIGIIRKKPDIKLKNYTKKDFDELNNIQYRILSSSSKYVKKGGYILYSTCTIGKEENINIVDKFLNENKEFKIADIRPFLPQNLVHFVDDKGCIQLLPNLNNTDGFFICKLQRNI</sequence>
<dbReference type="PRINTS" id="PR02008">
    <property type="entry name" value="RCMTFAMILY"/>
</dbReference>
<dbReference type="Gene3D" id="3.40.50.150">
    <property type="entry name" value="Vaccinia Virus protein VP39"/>
    <property type="match status" value="1"/>
</dbReference>
<dbReference type="InterPro" id="IPR029063">
    <property type="entry name" value="SAM-dependent_MTases_sf"/>
</dbReference>
<dbReference type="GO" id="GO:0005737">
    <property type="term" value="C:cytoplasm"/>
    <property type="evidence" value="ECO:0007669"/>
    <property type="project" value="UniProtKB-SubCell"/>
</dbReference>
<evidence type="ECO:0000313" key="14">
    <source>
        <dbReference type="EMBL" id="AST58922.1"/>
    </source>
</evidence>
<dbReference type="Pfam" id="PF01029">
    <property type="entry name" value="NusB"/>
    <property type="match status" value="1"/>
</dbReference>
<dbReference type="InterPro" id="IPR049560">
    <property type="entry name" value="MeTrfase_RsmB-F_NOP2_cat"/>
</dbReference>
<keyword evidence="5" id="KW-0698">rRNA processing</keyword>
<dbReference type="PANTHER" id="PTHR22807">
    <property type="entry name" value="NOP2 YEAST -RELATED NOL1/NOP2/FMU SUN DOMAIN-CONTAINING"/>
    <property type="match status" value="1"/>
</dbReference>
<keyword evidence="9 13" id="KW-0694">RNA-binding</keyword>
<dbReference type="InterPro" id="IPR006027">
    <property type="entry name" value="NusB_RsmB_TIM44"/>
</dbReference>
<evidence type="ECO:0000256" key="7">
    <source>
        <dbReference type="ARBA" id="ARBA00022679"/>
    </source>
</evidence>
<evidence type="ECO:0000256" key="10">
    <source>
        <dbReference type="ARBA" id="ARBA00030399"/>
    </source>
</evidence>
<dbReference type="AlphaFoldDB" id="A0A223I2G9"/>
<dbReference type="SUPFAM" id="SSF48013">
    <property type="entry name" value="NusB-like"/>
    <property type="match status" value="1"/>
</dbReference>
<comment type="catalytic activity">
    <reaction evidence="12">
        <text>cytidine(967) in 16S rRNA + S-adenosyl-L-methionine = 5-methylcytidine(967) in 16S rRNA + S-adenosyl-L-homocysteine + H(+)</text>
        <dbReference type="Rhea" id="RHEA:42748"/>
        <dbReference type="Rhea" id="RHEA-COMP:10219"/>
        <dbReference type="Rhea" id="RHEA-COMP:10220"/>
        <dbReference type="ChEBI" id="CHEBI:15378"/>
        <dbReference type="ChEBI" id="CHEBI:57856"/>
        <dbReference type="ChEBI" id="CHEBI:59789"/>
        <dbReference type="ChEBI" id="CHEBI:74483"/>
        <dbReference type="ChEBI" id="CHEBI:82748"/>
        <dbReference type="EC" id="2.1.1.176"/>
    </reaction>
</comment>
<evidence type="ECO:0000256" key="5">
    <source>
        <dbReference type="ARBA" id="ARBA00022552"/>
    </source>
</evidence>
<dbReference type="NCBIfam" id="TIGR00563">
    <property type="entry name" value="rsmB"/>
    <property type="match status" value="1"/>
</dbReference>
<dbReference type="Gene3D" id="1.10.940.10">
    <property type="entry name" value="NusB-like"/>
    <property type="match status" value="1"/>
</dbReference>
<keyword evidence="6 13" id="KW-0489">Methyltransferase</keyword>
<name>A0A223I2G9_THETR</name>
<proteinExistence type="inferred from homology"/>
<dbReference type="CDD" id="cd02440">
    <property type="entry name" value="AdoMet_MTases"/>
    <property type="match status" value="1"/>
</dbReference>
<dbReference type="GO" id="GO:0003723">
    <property type="term" value="F:RNA binding"/>
    <property type="evidence" value="ECO:0007669"/>
    <property type="project" value="UniProtKB-UniRule"/>
</dbReference>
<evidence type="ECO:0000256" key="6">
    <source>
        <dbReference type="ARBA" id="ARBA00022603"/>
    </source>
</evidence>
<dbReference type="InterPro" id="IPR001678">
    <property type="entry name" value="MeTrfase_RsmB-F_NOP2_dom"/>
</dbReference>
<protein>
    <recommendedName>
        <fullName evidence="3">16S rRNA (cytosine(967)-C(5))-methyltransferase</fullName>
        <ecNumber evidence="3">2.1.1.176</ecNumber>
    </recommendedName>
    <alternativeName>
        <fullName evidence="10">16S rRNA m5C967 methyltransferase</fullName>
    </alternativeName>
    <alternativeName>
        <fullName evidence="11">rRNA (cytosine-C(5)-)-methyltransferase RsmB</fullName>
    </alternativeName>
</protein>
<dbReference type="EC" id="2.1.1.176" evidence="3"/>
<dbReference type="Proteomes" id="UP000214975">
    <property type="component" value="Chromosome"/>
</dbReference>
<dbReference type="GO" id="GO:0008649">
    <property type="term" value="F:rRNA methyltransferase activity"/>
    <property type="evidence" value="ECO:0007669"/>
    <property type="project" value="InterPro"/>
</dbReference>
<dbReference type="SUPFAM" id="SSF53335">
    <property type="entry name" value="S-adenosyl-L-methionine-dependent methyltransferases"/>
    <property type="match status" value="1"/>
</dbReference>
<dbReference type="InterPro" id="IPR004573">
    <property type="entry name" value="rRNA_ssu_MeTfrase_B"/>
</dbReference>
<feature type="binding site" evidence="13">
    <location>
        <position position="328"/>
    </location>
    <ligand>
        <name>S-adenosyl-L-methionine</name>
        <dbReference type="ChEBI" id="CHEBI:59789"/>
    </ligand>
</feature>
<dbReference type="PANTHER" id="PTHR22807:SF53">
    <property type="entry name" value="RIBOSOMAL RNA SMALL SUBUNIT METHYLTRANSFERASE B-RELATED"/>
    <property type="match status" value="1"/>
</dbReference>
<comment type="similarity">
    <text evidence="13">Belongs to the class I-like SAM-binding methyltransferase superfamily. RsmB/NOP family.</text>
</comment>
<feature type="binding site" evidence="13">
    <location>
        <position position="283"/>
    </location>
    <ligand>
        <name>S-adenosyl-L-methionine</name>
        <dbReference type="ChEBI" id="CHEBI:59789"/>
    </ligand>
</feature>
<feature type="active site" description="Nucleophile" evidence="13">
    <location>
        <position position="382"/>
    </location>
</feature>
<evidence type="ECO:0000256" key="2">
    <source>
        <dbReference type="ARBA" id="ARBA00004496"/>
    </source>
</evidence>
<dbReference type="EMBL" id="CP016893">
    <property type="protein sequence ID" value="AST58922.1"/>
    <property type="molecule type" value="Genomic_DNA"/>
</dbReference>
<reference evidence="14 15" key="1">
    <citation type="submission" date="2016-08" db="EMBL/GenBank/DDBJ databases">
        <title>A novel genetic cassette of butanologenic Thermoanaerobacterium thermosaccharolyticum that directly convert cellulose to butanol.</title>
        <authorList>
            <person name="Li T."/>
            <person name="He J."/>
        </authorList>
    </citation>
    <scope>NUCLEOTIDE SEQUENCE [LARGE SCALE GENOMIC DNA]</scope>
    <source>
        <strain evidence="14 15">TG57</strain>
    </source>
</reference>
<keyword evidence="4" id="KW-0963">Cytoplasm</keyword>
<gene>
    <name evidence="14" type="ORF">Thert_03161</name>
</gene>
<evidence type="ECO:0000256" key="12">
    <source>
        <dbReference type="ARBA" id="ARBA00047283"/>
    </source>
</evidence>
<evidence type="ECO:0000256" key="3">
    <source>
        <dbReference type="ARBA" id="ARBA00012140"/>
    </source>
</evidence>
<dbReference type="PROSITE" id="PS51686">
    <property type="entry name" value="SAM_MT_RSMB_NOP"/>
    <property type="match status" value="1"/>
</dbReference>
<keyword evidence="7 13" id="KW-0808">Transferase</keyword>
<evidence type="ECO:0000256" key="13">
    <source>
        <dbReference type="PROSITE-ProRule" id="PRU01023"/>
    </source>
</evidence>
<dbReference type="NCBIfam" id="NF011494">
    <property type="entry name" value="PRK14902.1"/>
    <property type="match status" value="1"/>
</dbReference>
<dbReference type="Gene3D" id="3.30.70.1170">
    <property type="entry name" value="Sun protein, domain 3"/>
    <property type="match status" value="1"/>
</dbReference>
<accession>A0A223I2G9</accession>